<dbReference type="HOGENOM" id="CLU_3253286_0_0_9"/>
<evidence type="ECO:0000313" key="2">
    <source>
        <dbReference type="Proteomes" id="UP000004625"/>
    </source>
</evidence>
<proteinExistence type="predicted"/>
<dbReference type="STRING" id="797515.HMPREF9103_00630"/>
<accession>G9ZLN2</accession>
<evidence type="ECO:0000313" key="1">
    <source>
        <dbReference type="EMBL" id="EHM00262.1"/>
    </source>
</evidence>
<comment type="caution">
    <text evidence="1">The sequence shown here is derived from an EMBL/GenBank/DDBJ whole genome shotgun (WGS) entry which is preliminary data.</text>
</comment>
<dbReference type="PATRIC" id="fig|797515.3.peg.585"/>
<dbReference type="AlphaFoldDB" id="G9ZLN2"/>
<dbReference type="RefSeq" id="WP_008211188.1">
    <property type="nucleotide sequence ID" value="NZ_JH414926.1"/>
</dbReference>
<name>G9ZLN2_9LACO</name>
<organism evidence="1 2">
    <name type="scientific">Lentilactobacillus parafarraginis F0439</name>
    <dbReference type="NCBI Taxonomy" id="797515"/>
    <lineage>
        <taxon>Bacteria</taxon>
        <taxon>Bacillati</taxon>
        <taxon>Bacillota</taxon>
        <taxon>Bacilli</taxon>
        <taxon>Lactobacillales</taxon>
        <taxon>Lactobacillaceae</taxon>
        <taxon>Lentilactobacillus</taxon>
    </lineage>
</organism>
<gene>
    <name evidence="1" type="ORF">HMPREF9103_00630</name>
</gene>
<reference evidence="1 2" key="1">
    <citation type="submission" date="2011-09" db="EMBL/GenBank/DDBJ databases">
        <authorList>
            <person name="Weinstock G."/>
            <person name="Sodergren E."/>
            <person name="Clifton S."/>
            <person name="Fulton L."/>
            <person name="Fulton B."/>
            <person name="Courtney L."/>
            <person name="Fronick C."/>
            <person name="Harrison M."/>
            <person name="Strong C."/>
            <person name="Farmer C."/>
            <person name="Delahaunty K."/>
            <person name="Markovic C."/>
            <person name="Hall O."/>
            <person name="Minx P."/>
            <person name="Tomlinson C."/>
            <person name="Mitreva M."/>
            <person name="Hou S."/>
            <person name="Chen J."/>
            <person name="Wollam A."/>
            <person name="Pepin K.H."/>
            <person name="Johnson M."/>
            <person name="Bhonagiri V."/>
            <person name="Zhang X."/>
            <person name="Suruliraj S."/>
            <person name="Warren W."/>
            <person name="Chinwalla A."/>
            <person name="Mardis E.R."/>
            <person name="Wilson R.K."/>
        </authorList>
    </citation>
    <scope>NUCLEOTIDE SEQUENCE [LARGE SCALE GENOMIC DNA]</scope>
    <source>
        <strain evidence="1 2">F0439</strain>
    </source>
</reference>
<dbReference type="Proteomes" id="UP000004625">
    <property type="component" value="Unassembled WGS sequence"/>
</dbReference>
<keyword evidence="2" id="KW-1185">Reference proteome</keyword>
<dbReference type="EMBL" id="AGEY01000028">
    <property type="protein sequence ID" value="EHM00262.1"/>
    <property type="molecule type" value="Genomic_DNA"/>
</dbReference>
<protein>
    <submittedName>
        <fullName evidence="1">Uncharacterized protein</fullName>
    </submittedName>
</protein>
<sequence>MKHKPKSRKRYDYDEMTVEAILDKCEHLTKITGPLHYLHTAG</sequence>